<protein>
    <submittedName>
        <fullName evidence="1">Uncharacterized protein</fullName>
    </submittedName>
</protein>
<reference evidence="1 2" key="1">
    <citation type="journal article" date="2021" name="J. Hered.">
        <title>A chromosome-level genome assembly of the parasitoid wasp, Cotesia glomerata (Hymenoptera: Braconidae).</title>
        <authorList>
            <person name="Pinto B.J."/>
            <person name="Weis J.J."/>
            <person name="Gamble T."/>
            <person name="Ode P.J."/>
            <person name="Paul R."/>
            <person name="Zaspel J.M."/>
        </authorList>
    </citation>
    <scope>NUCLEOTIDE SEQUENCE [LARGE SCALE GENOMIC DNA]</scope>
    <source>
        <strain evidence="1">CgM1</strain>
    </source>
</reference>
<organism evidence="1 2">
    <name type="scientific">Cotesia glomerata</name>
    <name type="common">Lepidopteran parasitic wasp</name>
    <name type="synonym">Apanteles glomeratus</name>
    <dbReference type="NCBI Taxonomy" id="32391"/>
    <lineage>
        <taxon>Eukaryota</taxon>
        <taxon>Metazoa</taxon>
        <taxon>Ecdysozoa</taxon>
        <taxon>Arthropoda</taxon>
        <taxon>Hexapoda</taxon>
        <taxon>Insecta</taxon>
        <taxon>Pterygota</taxon>
        <taxon>Neoptera</taxon>
        <taxon>Endopterygota</taxon>
        <taxon>Hymenoptera</taxon>
        <taxon>Apocrita</taxon>
        <taxon>Ichneumonoidea</taxon>
        <taxon>Braconidae</taxon>
        <taxon>Microgastrinae</taxon>
        <taxon>Cotesia</taxon>
    </lineage>
</organism>
<dbReference type="EMBL" id="JAHXZJ010000001">
    <property type="protein sequence ID" value="KAH0566981.1"/>
    <property type="molecule type" value="Genomic_DNA"/>
</dbReference>
<comment type="caution">
    <text evidence="1">The sequence shown here is derived from an EMBL/GenBank/DDBJ whole genome shotgun (WGS) entry which is preliminary data.</text>
</comment>
<proteinExistence type="predicted"/>
<keyword evidence="2" id="KW-1185">Reference proteome</keyword>
<accession>A0AAV7J4L8</accession>
<sequence>MGLTTAGIIANCNISGVVTKRRSGKSKWRKREKEKYDIKNSDEYLKQLLCWGLSRDLIRIGEKELSSSWQPSKIC</sequence>
<gene>
    <name evidence="1" type="ORF">KQX54_005866</name>
</gene>
<evidence type="ECO:0000313" key="2">
    <source>
        <dbReference type="Proteomes" id="UP000826195"/>
    </source>
</evidence>
<evidence type="ECO:0000313" key="1">
    <source>
        <dbReference type="EMBL" id="KAH0566981.1"/>
    </source>
</evidence>
<dbReference type="AlphaFoldDB" id="A0AAV7J4L8"/>
<dbReference type="Proteomes" id="UP000826195">
    <property type="component" value="Unassembled WGS sequence"/>
</dbReference>
<name>A0AAV7J4L8_COTGL</name>